<dbReference type="InterPro" id="IPR000873">
    <property type="entry name" value="AMP-dep_synth/lig_dom"/>
</dbReference>
<dbReference type="KEGG" id="nda:Ndas_1457"/>
<dbReference type="InterPro" id="IPR045851">
    <property type="entry name" value="AMP-bd_C_sf"/>
</dbReference>
<feature type="region of interest" description="Disordered" evidence="1">
    <location>
        <begin position="149"/>
        <end position="197"/>
    </location>
</feature>
<feature type="compositionally biased region" description="Low complexity" evidence="1">
    <location>
        <begin position="545"/>
        <end position="572"/>
    </location>
</feature>
<dbReference type="Gene3D" id="3.40.50.150">
    <property type="entry name" value="Vaccinia Virus protein VP39"/>
    <property type="match status" value="1"/>
</dbReference>
<evidence type="ECO:0000259" key="3">
    <source>
        <dbReference type="Pfam" id="PF08241"/>
    </source>
</evidence>
<feature type="region of interest" description="Disordered" evidence="1">
    <location>
        <begin position="537"/>
        <end position="589"/>
    </location>
</feature>
<dbReference type="InterPro" id="IPR013216">
    <property type="entry name" value="Methyltransf_11"/>
</dbReference>
<evidence type="ECO:0000259" key="2">
    <source>
        <dbReference type="Pfam" id="PF00501"/>
    </source>
</evidence>
<dbReference type="Pfam" id="PF00501">
    <property type="entry name" value="AMP-binding"/>
    <property type="match status" value="1"/>
</dbReference>
<dbReference type="Proteomes" id="UP000002219">
    <property type="component" value="Chromosome 1"/>
</dbReference>
<evidence type="ECO:0000313" key="6">
    <source>
        <dbReference type="Proteomes" id="UP000002219"/>
    </source>
</evidence>
<dbReference type="RefSeq" id="WP_013152496.1">
    <property type="nucleotide sequence ID" value="NC_014210.1"/>
</dbReference>
<dbReference type="PANTHER" id="PTHR43767:SF1">
    <property type="entry name" value="NONRIBOSOMAL PEPTIDE SYNTHASE PES1 (EUROFUNG)-RELATED"/>
    <property type="match status" value="1"/>
</dbReference>
<dbReference type="Pfam" id="PF13193">
    <property type="entry name" value="AMP-binding_C"/>
    <property type="match status" value="1"/>
</dbReference>
<dbReference type="CDD" id="cd04433">
    <property type="entry name" value="AFD_class_I"/>
    <property type="match status" value="1"/>
</dbReference>
<dbReference type="eggNOG" id="COG0318">
    <property type="taxonomic scope" value="Bacteria"/>
</dbReference>
<feature type="domain" description="AMP-dependent synthetase/ligase" evidence="2">
    <location>
        <begin position="38"/>
        <end position="389"/>
    </location>
</feature>
<dbReference type="eggNOG" id="COG2226">
    <property type="taxonomic scope" value="Bacteria"/>
</dbReference>
<evidence type="ECO:0000256" key="1">
    <source>
        <dbReference type="SAM" id="MobiDB-lite"/>
    </source>
</evidence>
<gene>
    <name evidence="5" type="ordered locus">Ndas_1457</name>
</gene>
<dbReference type="PANTHER" id="PTHR43767">
    <property type="entry name" value="LONG-CHAIN-FATTY-ACID--COA LIGASE"/>
    <property type="match status" value="1"/>
</dbReference>
<dbReference type="SUPFAM" id="SSF53335">
    <property type="entry name" value="S-adenosyl-L-methionine-dependent methyltransferases"/>
    <property type="match status" value="1"/>
</dbReference>
<dbReference type="Pfam" id="PF08241">
    <property type="entry name" value="Methyltransf_11"/>
    <property type="match status" value="1"/>
</dbReference>
<dbReference type="InterPro" id="IPR042099">
    <property type="entry name" value="ANL_N_sf"/>
</dbReference>
<dbReference type="EMBL" id="CP002040">
    <property type="protein sequence ID" value="ADH66889.1"/>
    <property type="molecule type" value="Genomic_DNA"/>
</dbReference>
<dbReference type="AlphaFoldDB" id="D7B3G1"/>
<dbReference type="OrthoDB" id="4507402at2"/>
<dbReference type="HOGENOM" id="CLU_334591_0_0_11"/>
<protein>
    <submittedName>
        <fullName evidence="5">AMP-dependent synthetase and ligase</fullName>
    </submittedName>
</protein>
<dbReference type="SUPFAM" id="SSF56801">
    <property type="entry name" value="Acetyl-CoA synthetase-like"/>
    <property type="match status" value="1"/>
</dbReference>
<name>D7B3G1_NOCDD</name>
<dbReference type="InterPro" id="IPR025110">
    <property type="entry name" value="AMP-bd_C"/>
</dbReference>
<dbReference type="GO" id="GO:0016878">
    <property type="term" value="F:acid-thiol ligase activity"/>
    <property type="evidence" value="ECO:0007669"/>
    <property type="project" value="UniProtKB-ARBA"/>
</dbReference>
<evidence type="ECO:0000313" key="5">
    <source>
        <dbReference type="EMBL" id="ADH66889.1"/>
    </source>
</evidence>
<accession>D7B3G1</accession>
<dbReference type="InterPro" id="IPR050237">
    <property type="entry name" value="ATP-dep_AMP-bd_enzyme"/>
</dbReference>
<feature type="domain" description="Methyltransferase type 11" evidence="3">
    <location>
        <begin position="636"/>
        <end position="724"/>
    </location>
</feature>
<evidence type="ECO:0000259" key="4">
    <source>
        <dbReference type="Pfam" id="PF13193"/>
    </source>
</evidence>
<dbReference type="STRING" id="446468.Ndas_1457"/>
<dbReference type="GO" id="GO:0008757">
    <property type="term" value="F:S-adenosylmethionine-dependent methyltransferase activity"/>
    <property type="evidence" value="ECO:0007669"/>
    <property type="project" value="InterPro"/>
</dbReference>
<organism evidence="5 6">
    <name type="scientific">Nocardiopsis dassonvillei (strain ATCC 23218 / DSM 43111 / CIP 107115 / JCM 7437 / KCTC 9190 / NBRC 14626 / NCTC 10488 / NRRL B-5397 / IMRU 509)</name>
    <name type="common">Actinomadura dassonvillei</name>
    <dbReference type="NCBI Taxonomy" id="446468"/>
    <lineage>
        <taxon>Bacteria</taxon>
        <taxon>Bacillati</taxon>
        <taxon>Actinomycetota</taxon>
        <taxon>Actinomycetes</taxon>
        <taxon>Streptosporangiales</taxon>
        <taxon>Nocardiopsidaceae</taxon>
        <taxon>Nocardiopsis</taxon>
    </lineage>
</organism>
<reference evidence="5 6" key="1">
    <citation type="journal article" date="2010" name="Stand. Genomic Sci.">
        <title>Complete genome sequence of Nocardiopsis dassonvillei type strain (IMRU 509).</title>
        <authorList>
            <person name="Sun H."/>
            <person name="Lapidus A."/>
            <person name="Nolan M."/>
            <person name="Lucas S."/>
            <person name="Del Rio T.G."/>
            <person name="Tice H."/>
            <person name="Cheng J.F."/>
            <person name="Tapia R."/>
            <person name="Han C."/>
            <person name="Goodwin L."/>
            <person name="Pitluck S."/>
            <person name="Pagani I."/>
            <person name="Ivanova N."/>
            <person name="Mavromatis K."/>
            <person name="Mikhailova N."/>
            <person name="Pati A."/>
            <person name="Chen A."/>
            <person name="Palaniappan K."/>
            <person name="Land M."/>
            <person name="Hauser L."/>
            <person name="Chang Y.J."/>
            <person name="Jeffries C.D."/>
            <person name="Djao O.D."/>
            <person name="Rohde M."/>
            <person name="Sikorski J."/>
            <person name="Goker M."/>
            <person name="Woyke T."/>
            <person name="Bristow J."/>
            <person name="Eisen J.A."/>
            <person name="Markowitz V."/>
            <person name="Hugenholtz P."/>
            <person name="Kyrpides N.C."/>
            <person name="Klenk H.P."/>
        </authorList>
    </citation>
    <scope>NUCLEOTIDE SEQUENCE [LARGE SCALE GENOMIC DNA]</scope>
    <source>
        <strain evidence="6">ATCC 23218 / DSM 43111 / CIP 107115 / JCM 7437 / KCTC 9190 / NBRC 14626 / NCTC 10488 / NRRL B-5397 / IMRU 509</strain>
    </source>
</reference>
<dbReference type="CDD" id="cd02440">
    <property type="entry name" value="AdoMet_MTases"/>
    <property type="match status" value="1"/>
</dbReference>
<dbReference type="Gene3D" id="3.30.300.30">
    <property type="match status" value="1"/>
</dbReference>
<dbReference type="InterPro" id="IPR029063">
    <property type="entry name" value="SAM-dependent_MTases_sf"/>
</dbReference>
<dbReference type="GeneID" id="91484064"/>
<feature type="domain" description="AMP-binding enzyme C-terminal" evidence="4">
    <location>
        <begin position="446"/>
        <end position="524"/>
    </location>
</feature>
<proteinExistence type="predicted"/>
<dbReference type="Gene3D" id="3.40.50.12780">
    <property type="entry name" value="N-terminal domain of ligase-like"/>
    <property type="match status" value="1"/>
</dbReference>
<sequence>MTWTSSNGLELRDLVPAALRARWTARGWCPGRDLYSLFHEHALAHPGRDAVIDDRGTLDYAGLDAAVRRAAAALAAGGTGERDIVGVLLPNGREAVVAELAVAAVGAVALPVPDGRSPADVRSLLDRSRAADLVTTPERAERIRRADPPPTLRRTWAFGPARPGTLSLDRPDAGTVRGWRPARPDPESPARVLVSSGSEGEPGMVAYSHNAMAGGRANYVAALHSGPGPMRNLVLVSLASSFGSCGVPVTLAGLGATLVVLPRFDPAAALCAIERHRPTHLIGVPTMLRRIAALPERADTSSLRAVVASGAPLHREVRDSCAARFGRPVINVYGSTDGVNCHTARRPEAWEPGLAGHPAPDVAEVSIRDPRGRPVPRGETGEIWALGPMTPLCHVAAPELDAERRAPGGWVRTGDLGRLDPDGALRVVDRLRRTVIRGGVNIFPAEVERELGAHPALAEAHCVPVPDPDLGERMCACVSPAEGAAAPSPSELIAFLRDERGLDVRSLPEHVVVLPELPLGPTGKVCTATLARVAAETVGAHRPPSRAAADGGSAPPDPVARPAGPAPTTRPTCPAPTTRPTPRETPVTDAAEDQRYVFDNHSEHAFDQHRFLAAAYDPMTTERLEQTGVGPGWNCLEVGAGGGSVALWLADRVAPGGSVLATDIKPERVPAAEGLEVIRHDVVRDPLPEAAFDLIHSRLVLLHIPERIAVLDRLVRALKPGGVLQLDEFDITYGPALLMPDAESQKLYEEFQEAKTRLMIRAGADPAWGRNAAEAMRGAGLVDIDPQPRLELWNADSPGVHLIAHHTRHLRDAFVDEGMTDERLAEVRALLADPSFRASSCAIYSVQGRRPLR</sequence>
<keyword evidence="5" id="KW-0436">Ligase</keyword>
<keyword evidence="6" id="KW-1185">Reference proteome</keyword>